<keyword evidence="5" id="KW-1185">Reference proteome</keyword>
<name>A0ABS6AXA5_9NOCA</name>
<organism evidence="3 5">
    <name type="scientific">Nocardia albiluteola</name>
    <dbReference type="NCBI Taxonomy" id="2842303"/>
    <lineage>
        <taxon>Bacteria</taxon>
        <taxon>Bacillati</taxon>
        <taxon>Actinomycetota</taxon>
        <taxon>Actinomycetes</taxon>
        <taxon>Mycobacteriales</taxon>
        <taxon>Nocardiaceae</taxon>
        <taxon>Nocardia</taxon>
    </lineage>
</organism>
<accession>A0ABS6AXA5</accession>
<evidence type="ECO:0000313" key="4">
    <source>
        <dbReference type="EMBL" id="MBU3065493.1"/>
    </source>
</evidence>
<keyword evidence="2" id="KW-1133">Transmembrane helix</keyword>
<dbReference type="EMBL" id="JAHKNI010000004">
    <property type="protein sequence ID" value="MBU3062673.1"/>
    <property type="molecule type" value="Genomic_DNA"/>
</dbReference>
<gene>
    <name evidence="3" type="ORF">KO481_14225</name>
    <name evidence="4" type="ORF">KO481_28685</name>
</gene>
<feature type="transmembrane region" description="Helical" evidence="2">
    <location>
        <begin position="413"/>
        <end position="433"/>
    </location>
</feature>
<evidence type="ECO:0000313" key="3">
    <source>
        <dbReference type="EMBL" id="MBU3062673.1"/>
    </source>
</evidence>
<dbReference type="InterPro" id="IPR008930">
    <property type="entry name" value="Terpenoid_cyclase/PrenylTrfase"/>
</dbReference>
<dbReference type="RefSeq" id="WP_215917581.1">
    <property type="nucleotide sequence ID" value="NZ_JAHKNI010000004.1"/>
</dbReference>
<reference evidence="3 5" key="1">
    <citation type="submission" date="2021-06" db="EMBL/GenBank/DDBJ databases">
        <title>Actinomycetes sequencing.</title>
        <authorList>
            <person name="Shan Q."/>
        </authorList>
    </citation>
    <scope>NUCLEOTIDE SEQUENCE [LARGE SCALE GENOMIC DNA]</scope>
    <source>
        <strain evidence="3 5">NEAU-G5</strain>
    </source>
</reference>
<keyword evidence="2" id="KW-0812">Transmembrane</keyword>
<feature type="transmembrane region" description="Helical" evidence="2">
    <location>
        <begin position="353"/>
        <end position="373"/>
    </location>
</feature>
<proteinExistence type="predicted"/>
<comment type="caution">
    <text evidence="3">The sequence shown here is derived from an EMBL/GenBank/DDBJ whole genome shotgun (WGS) entry which is preliminary data.</text>
</comment>
<feature type="transmembrane region" description="Helical" evidence="2">
    <location>
        <begin position="385"/>
        <end position="401"/>
    </location>
</feature>
<keyword evidence="2" id="KW-0472">Membrane</keyword>
<sequence>MRMDLETRIGAAAEWLYRNQMSDEPGGTGWGWLADVPPNAMSTAEVVCALRVCGREIPWAQEVSELLRQPLLDGGERMAPIDTSWRLRALRELGAQADDADEVELRESLLAAQDADTGGWPMSSRSGPVSVMATANAIAALDAAASSDEDVAQAILWGAGCLVAAILDHDPRPRPLYESAYVVAALVRPEIAAIGGERFAHARELAVCRLLAALRRGDAGVAKETFVRDGVAESWRHLTLHTALGAVLAAEPRSIADPAVSQALTTLLDLQETDRMHAQYGGFRTSPDGYVTTSATAQALTAMTLAKQGSDEIPSPARNPRARERSRTAHLAEPHRLAIAGGRPVVMNAHAGAALWICGVAAGLTIAAMAIVFSGHLGQIGSRALTAWGMLFVALGTYAGIGTRLPRIPRGQIATTIFGTYTAVVLPLIAFLLR</sequence>
<evidence type="ECO:0000256" key="2">
    <source>
        <dbReference type="SAM" id="Phobius"/>
    </source>
</evidence>
<dbReference type="Gene3D" id="1.50.10.20">
    <property type="match status" value="1"/>
</dbReference>
<evidence type="ECO:0000256" key="1">
    <source>
        <dbReference type="SAM" id="MobiDB-lite"/>
    </source>
</evidence>
<evidence type="ECO:0008006" key="6">
    <source>
        <dbReference type="Google" id="ProtNLM"/>
    </source>
</evidence>
<evidence type="ECO:0000313" key="5">
    <source>
        <dbReference type="Proteomes" id="UP000733379"/>
    </source>
</evidence>
<dbReference type="SUPFAM" id="SSF48239">
    <property type="entry name" value="Terpenoid cyclases/Protein prenyltransferases"/>
    <property type="match status" value="1"/>
</dbReference>
<feature type="region of interest" description="Disordered" evidence="1">
    <location>
        <begin position="308"/>
        <end position="329"/>
    </location>
</feature>
<dbReference type="Proteomes" id="UP000733379">
    <property type="component" value="Unassembled WGS sequence"/>
</dbReference>
<dbReference type="EMBL" id="JAHKNI010000011">
    <property type="protein sequence ID" value="MBU3065493.1"/>
    <property type="molecule type" value="Genomic_DNA"/>
</dbReference>
<protein>
    <recommendedName>
        <fullName evidence="6">Squalene cyclase C-terminal domain-containing protein</fullName>
    </recommendedName>
</protein>